<feature type="region of interest" description="Disordered" evidence="5">
    <location>
        <begin position="714"/>
        <end position="811"/>
    </location>
</feature>
<evidence type="ECO:0000256" key="1">
    <source>
        <dbReference type="ARBA" id="ARBA00022723"/>
    </source>
</evidence>
<organism evidence="7 8">
    <name type="scientific">Penstemon smallii</name>
    <dbReference type="NCBI Taxonomy" id="265156"/>
    <lineage>
        <taxon>Eukaryota</taxon>
        <taxon>Viridiplantae</taxon>
        <taxon>Streptophyta</taxon>
        <taxon>Embryophyta</taxon>
        <taxon>Tracheophyta</taxon>
        <taxon>Spermatophyta</taxon>
        <taxon>Magnoliopsida</taxon>
        <taxon>eudicotyledons</taxon>
        <taxon>Gunneridae</taxon>
        <taxon>Pentapetalae</taxon>
        <taxon>asterids</taxon>
        <taxon>lamiids</taxon>
        <taxon>Lamiales</taxon>
        <taxon>Plantaginaceae</taxon>
        <taxon>Cheloneae</taxon>
        <taxon>Penstemon</taxon>
    </lineage>
</organism>
<dbReference type="InterPro" id="IPR007527">
    <property type="entry name" value="Znf_SWIM"/>
</dbReference>
<evidence type="ECO:0000256" key="3">
    <source>
        <dbReference type="ARBA" id="ARBA00022833"/>
    </source>
</evidence>
<evidence type="ECO:0000256" key="2">
    <source>
        <dbReference type="ARBA" id="ARBA00022771"/>
    </source>
</evidence>
<dbReference type="AlphaFoldDB" id="A0ABD3SLY5"/>
<dbReference type="InterPro" id="IPR006564">
    <property type="entry name" value="Znf_PMZ"/>
</dbReference>
<keyword evidence="8" id="KW-1185">Reference proteome</keyword>
<keyword evidence="1" id="KW-0479">Metal-binding</keyword>
<dbReference type="InterPro" id="IPR004330">
    <property type="entry name" value="FAR1_DNA_bnd_dom"/>
</dbReference>
<feature type="compositionally biased region" description="Basic residues" evidence="5">
    <location>
        <begin position="757"/>
        <end position="770"/>
    </location>
</feature>
<feature type="domain" description="SWIM-type" evidence="6">
    <location>
        <begin position="538"/>
        <end position="574"/>
    </location>
</feature>
<proteinExistence type="predicted"/>
<feature type="compositionally biased region" description="Basic and acidic residues" evidence="5">
    <location>
        <begin position="923"/>
        <end position="944"/>
    </location>
</feature>
<evidence type="ECO:0000256" key="4">
    <source>
        <dbReference type="PROSITE-ProRule" id="PRU00325"/>
    </source>
</evidence>
<dbReference type="Pfam" id="PF03101">
    <property type="entry name" value="FAR1"/>
    <property type="match status" value="1"/>
</dbReference>
<gene>
    <name evidence="7" type="ORF">ACJIZ3_021435</name>
</gene>
<keyword evidence="2 4" id="KW-0863">Zinc-finger</keyword>
<accession>A0ABD3SLY5</accession>
<protein>
    <recommendedName>
        <fullName evidence="6">SWIM-type domain-containing protein</fullName>
    </recommendedName>
</protein>
<dbReference type="PANTHER" id="PTHR47718:SF15">
    <property type="entry name" value="PROTEIN FAR1-RELATED SEQUENCE 5-LIKE"/>
    <property type="match status" value="1"/>
</dbReference>
<comment type="caution">
    <text evidence="7">The sequence shown here is derived from an EMBL/GenBank/DDBJ whole genome shotgun (WGS) entry which is preliminary data.</text>
</comment>
<feature type="compositionally biased region" description="Basic and acidic residues" evidence="5">
    <location>
        <begin position="785"/>
        <end position="802"/>
    </location>
</feature>
<reference evidence="7 8" key="1">
    <citation type="submission" date="2024-12" db="EMBL/GenBank/DDBJ databases">
        <title>The unique morphological basis and parallel evolutionary history of personate flowers in Penstemon.</title>
        <authorList>
            <person name="Depatie T.H."/>
            <person name="Wessinger C.A."/>
        </authorList>
    </citation>
    <scope>NUCLEOTIDE SEQUENCE [LARGE SCALE GENOMIC DNA]</scope>
    <source>
        <strain evidence="7">WTNN_2</strain>
        <tissue evidence="7">Leaf</tissue>
    </source>
</reference>
<evidence type="ECO:0000256" key="5">
    <source>
        <dbReference type="SAM" id="MobiDB-lite"/>
    </source>
</evidence>
<feature type="region of interest" description="Disordered" evidence="5">
    <location>
        <begin position="914"/>
        <end position="958"/>
    </location>
</feature>
<dbReference type="PROSITE" id="PS50966">
    <property type="entry name" value="ZF_SWIM"/>
    <property type="match status" value="1"/>
</dbReference>
<dbReference type="Pfam" id="PF10551">
    <property type="entry name" value="MULE"/>
    <property type="match status" value="1"/>
</dbReference>
<sequence>MIESISEIGQASQSKYEEQESCKHNSYCEDGREQDVYNKGDPLYDVMNVDEEVVHQLIFEKIDDAENFYTSYANLTGFDIRKQNVKRKNGEFVKNREWVCTCHGFRKPPKNGNCRKREPKPETRCGCKASFRVAHDRFSGHYTVTRFESRHNHPLQSCRKRYISSSDKSMLSLMTDVGIRPCHVMNLLEQLAGGAGKLSFRRKDGYNWLNKIRLEKIRGGDVNSVLTLFENMKLQDDGFVYKYTVDEEGALTRLFWCDGVSKAEYKLFGDMVAFDSTYNTNTYLYPLVLFSGVNSHGSTCIFGASFLYNETIESYKWLLQAFLEAMSGKIPGSVLTDQDSSMRAAILSEFPGTRHRLCSWHIGQNVLQQVKIADFQEFEICWDNLVEMHELSDHPWVIGIKEKKELWAEAYFRGHFMARMRSTQRAESMNSLIKLSVDQRMTLIDFVKHYNRTLWKMRSDFLTQQDDSENTKPSVRQSPLKCLEDHAASICTKKVFYIVREEIKAEQGLLVESNIKVGDFESVFIFGEYKKLDEGRRYTVTIDQSCAKFKCECLMLESEGLPCRHIISAFKYLRIMEFPNKSIHSRWLIDTGKALKNKYPSASPVIDPQQTKFAQLYKECMRFSLLSLHTESGYSESLSQIKKLADAVKGETELESETYAHNVGVDTSCKDVEDSLTRPKVVKVSDPGRINTRGACRAKRQKCGFCGEPGHKTTTCQKNPATTDRRKSAHGKKTNVTKENSTSDHKCAENSEAKKPNVTKKKSTSKHKFSKNAEGKKAHVAKKMSTPEDKDSENLEGTRHETNGPSKNFEVSPPLFQFPSTLNMSHSGSGHSLPQFPIPLAHNPLHHMYGVQAPDIPTNNHPSWSRADFDAKSLPSTKSMPQNVVDPKGFPWLYPQFSHGFLPPPYPTFFYPPPQASIQQSKRKLDDISVKMKDLKNKTKRTMESKSLNEPSSKDHET</sequence>
<dbReference type="Proteomes" id="UP001634393">
    <property type="component" value="Unassembled WGS sequence"/>
</dbReference>
<dbReference type="InterPro" id="IPR018289">
    <property type="entry name" value="MULE_transposase_dom"/>
</dbReference>
<evidence type="ECO:0000313" key="7">
    <source>
        <dbReference type="EMBL" id="KAL3825406.1"/>
    </source>
</evidence>
<name>A0ABD3SLY5_9LAMI</name>
<evidence type="ECO:0000259" key="6">
    <source>
        <dbReference type="PROSITE" id="PS50966"/>
    </source>
</evidence>
<dbReference type="SMART" id="SM00575">
    <property type="entry name" value="ZnF_PMZ"/>
    <property type="match status" value="1"/>
</dbReference>
<dbReference type="GO" id="GO:0008270">
    <property type="term" value="F:zinc ion binding"/>
    <property type="evidence" value="ECO:0007669"/>
    <property type="project" value="UniProtKB-KW"/>
</dbReference>
<keyword evidence="3" id="KW-0862">Zinc</keyword>
<feature type="compositionally biased region" description="Basic and acidic residues" evidence="5">
    <location>
        <begin position="741"/>
        <end position="755"/>
    </location>
</feature>
<evidence type="ECO:0000313" key="8">
    <source>
        <dbReference type="Proteomes" id="UP001634393"/>
    </source>
</evidence>
<dbReference type="Pfam" id="PF04434">
    <property type="entry name" value="SWIM"/>
    <property type="match status" value="1"/>
</dbReference>
<dbReference type="EMBL" id="JBJXBP010000006">
    <property type="protein sequence ID" value="KAL3825406.1"/>
    <property type="molecule type" value="Genomic_DNA"/>
</dbReference>
<dbReference type="PANTHER" id="PTHR47718">
    <property type="entry name" value="OS01G0519700 PROTEIN"/>
    <property type="match status" value="1"/>
</dbReference>